<feature type="compositionally biased region" description="Polar residues" evidence="5">
    <location>
        <begin position="88"/>
        <end position="99"/>
    </location>
</feature>
<feature type="compositionally biased region" description="Polar residues" evidence="5">
    <location>
        <begin position="369"/>
        <end position="384"/>
    </location>
</feature>
<evidence type="ECO:0000256" key="4">
    <source>
        <dbReference type="PROSITE-ProRule" id="PRU00035"/>
    </source>
</evidence>
<dbReference type="InterPro" id="IPR038336">
    <property type="entry name" value="NET_sf"/>
</dbReference>
<evidence type="ECO:0000313" key="8">
    <source>
        <dbReference type="EMBL" id="KAG6404643.1"/>
    </source>
</evidence>
<evidence type="ECO:0000256" key="2">
    <source>
        <dbReference type="ARBA" id="ARBA00023117"/>
    </source>
</evidence>
<protein>
    <recommendedName>
        <fullName evidence="10">Bromodomain-containing protein 4</fullName>
    </recommendedName>
</protein>
<feature type="compositionally biased region" description="Basic and acidic residues" evidence="5">
    <location>
        <begin position="101"/>
        <end position="110"/>
    </location>
</feature>
<proteinExistence type="predicted"/>
<organism evidence="8">
    <name type="scientific">Salvia splendens</name>
    <name type="common">Scarlet sage</name>
    <dbReference type="NCBI Taxonomy" id="180675"/>
    <lineage>
        <taxon>Eukaryota</taxon>
        <taxon>Viridiplantae</taxon>
        <taxon>Streptophyta</taxon>
        <taxon>Embryophyta</taxon>
        <taxon>Tracheophyta</taxon>
        <taxon>Spermatophyta</taxon>
        <taxon>Magnoliopsida</taxon>
        <taxon>eudicotyledons</taxon>
        <taxon>Gunneridae</taxon>
        <taxon>Pentapetalae</taxon>
        <taxon>asterids</taxon>
        <taxon>lamiids</taxon>
        <taxon>Lamiales</taxon>
        <taxon>Lamiaceae</taxon>
        <taxon>Nepetoideae</taxon>
        <taxon>Mentheae</taxon>
        <taxon>Salviinae</taxon>
        <taxon>Salvia</taxon>
        <taxon>Salvia subgen. Calosphace</taxon>
        <taxon>core Calosphace</taxon>
    </lineage>
</organism>
<reference evidence="8" key="2">
    <citation type="submission" date="2020-08" db="EMBL/GenBank/DDBJ databases">
        <title>Plant Genome Project.</title>
        <authorList>
            <person name="Zhang R.-G."/>
        </authorList>
    </citation>
    <scope>NUCLEOTIDE SEQUENCE</scope>
    <source>
        <strain evidence="8">Huo1</strain>
        <tissue evidence="8">Leaf</tissue>
    </source>
</reference>
<dbReference type="Gene3D" id="1.20.920.10">
    <property type="entry name" value="Bromodomain-like"/>
    <property type="match status" value="1"/>
</dbReference>
<feature type="domain" description="NET" evidence="7">
    <location>
        <begin position="290"/>
        <end position="371"/>
    </location>
</feature>
<keyword evidence="9" id="KW-1185">Reference proteome</keyword>
<evidence type="ECO:0000259" key="6">
    <source>
        <dbReference type="PROSITE" id="PS50014"/>
    </source>
</evidence>
<name>A0A8X8X2T4_SALSN</name>
<feature type="domain" description="Bromo" evidence="6">
    <location>
        <begin position="146"/>
        <end position="221"/>
    </location>
</feature>
<feature type="region of interest" description="Disordered" evidence="5">
    <location>
        <begin position="367"/>
        <end position="391"/>
    </location>
</feature>
<reference evidence="8" key="1">
    <citation type="submission" date="2018-01" db="EMBL/GenBank/DDBJ databases">
        <authorList>
            <person name="Mao J.F."/>
        </authorList>
    </citation>
    <scope>NUCLEOTIDE SEQUENCE</scope>
    <source>
        <strain evidence="8">Huo1</strain>
        <tissue evidence="8">Leaf</tissue>
    </source>
</reference>
<keyword evidence="3" id="KW-0804">Transcription</keyword>
<dbReference type="InterPro" id="IPR001487">
    <property type="entry name" value="Bromodomain"/>
</dbReference>
<dbReference type="Gene3D" id="1.20.1270.220">
    <property type="match status" value="1"/>
</dbReference>
<dbReference type="AlphaFoldDB" id="A0A8X8X2T4"/>
<dbReference type="PRINTS" id="PR00503">
    <property type="entry name" value="BROMODOMAIN"/>
</dbReference>
<dbReference type="SUPFAM" id="SSF47370">
    <property type="entry name" value="Bromodomain"/>
    <property type="match status" value="1"/>
</dbReference>
<evidence type="ECO:0000256" key="5">
    <source>
        <dbReference type="SAM" id="MobiDB-lite"/>
    </source>
</evidence>
<dbReference type="PROSITE" id="PS50014">
    <property type="entry name" value="BROMODOMAIN_2"/>
    <property type="match status" value="1"/>
</dbReference>
<feature type="compositionally biased region" description="Polar residues" evidence="5">
    <location>
        <begin position="407"/>
        <end position="429"/>
    </location>
</feature>
<sequence length="476" mass="53997">MDLVNASMNRATNLEDMATVDELLTKVEQSQLVYYLYYLLAYILFRRMRNSIASLAQSNATTVICVALFSILQLEQRVNEVEQFYSNATTKQPSTSRNTSKVKEKEKEKEKHVLSMKKLQQDASRREAAAAKRMQDLMRQFGSITGLQKLAWPFMHPVDVAGLALNDYYKIIDRPMDFSTIKNQMETNDGTGYKHVREICADVRLVFKNAMKYNDGKSEVHKKAVRLLEIFEEKWLKFLPKVIEEEERREQEEAEAKANTQLALEASHAKLAREISTELYDIDMHIDELREMVVKQCRNITIMEKRKLGVALANLSPEDLNKALEIVAQGNLDFQANDEEVELDINAQSESTLWRLKFFVKDILKEQPGGSSKDANNNISSPNAADNDHNVISKHKRETCDALAKTAKNSITSPTGGSSKDANKNTTSPKAADKDHNIISKRKRGSCDALAKTAKNNITSPNSSDSDHNIIYKRKR</sequence>
<evidence type="ECO:0000256" key="1">
    <source>
        <dbReference type="ARBA" id="ARBA00023015"/>
    </source>
</evidence>
<dbReference type="Proteomes" id="UP000298416">
    <property type="component" value="Unassembled WGS sequence"/>
</dbReference>
<gene>
    <name evidence="8" type="ORF">SASPL_136895</name>
</gene>
<feature type="region of interest" description="Disordered" evidence="5">
    <location>
        <begin position="88"/>
        <end position="110"/>
    </location>
</feature>
<dbReference type="PROSITE" id="PS51525">
    <property type="entry name" value="NET"/>
    <property type="match status" value="1"/>
</dbReference>
<feature type="region of interest" description="Disordered" evidence="5">
    <location>
        <begin position="406"/>
        <end position="476"/>
    </location>
</feature>
<keyword evidence="2 4" id="KW-0103">Bromodomain</keyword>
<dbReference type="Pfam" id="PF17035">
    <property type="entry name" value="BET"/>
    <property type="match status" value="1"/>
</dbReference>
<comment type="caution">
    <text evidence="8">The sequence shown here is derived from an EMBL/GenBank/DDBJ whole genome shotgun (WGS) entry which is preliminary data.</text>
</comment>
<evidence type="ECO:0008006" key="10">
    <source>
        <dbReference type="Google" id="ProtNLM"/>
    </source>
</evidence>
<evidence type="ECO:0000313" key="9">
    <source>
        <dbReference type="Proteomes" id="UP000298416"/>
    </source>
</evidence>
<accession>A0A8X8X2T4</accession>
<dbReference type="InterPro" id="IPR036427">
    <property type="entry name" value="Bromodomain-like_sf"/>
</dbReference>
<evidence type="ECO:0000259" key="7">
    <source>
        <dbReference type="PROSITE" id="PS51525"/>
    </source>
</evidence>
<feature type="compositionally biased region" description="Polar residues" evidence="5">
    <location>
        <begin position="454"/>
        <end position="464"/>
    </location>
</feature>
<dbReference type="EMBL" id="PNBA02000013">
    <property type="protein sequence ID" value="KAG6404643.1"/>
    <property type="molecule type" value="Genomic_DNA"/>
</dbReference>
<dbReference type="SMART" id="SM00297">
    <property type="entry name" value="BROMO"/>
    <property type="match status" value="1"/>
</dbReference>
<evidence type="ECO:0000256" key="3">
    <source>
        <dbReference type="ARBA" id="ARBA00023163"/>
    </source>
</evidence>
<dbReference type="InterPro" id="IPR027353">
    <property type="entry name" value="NET_dom"/>
</dbReference>
<dbReference type="PANTHER" id="PTHR45926">
    <property type="entry name" value="OSJNBA0053K19.4 PROTEIN"/>
    <property type="match status" value="1"/>
</dbReference>
<keyword evidence="1" id="KW-0805">Transcription regulation</keyword>
<dbReference type="Pfam" id="PF00439">
    <property type="entry name" value="Bromodomain"/>
    <property type="match status" value="1"/>
</dbReference>